<sequence length="186" mass="19939">MPARPTPPEGPRVGEPVPGARRRGAGPARSRRDPVRAYIGLGANLGDAVTAVKEAALALGRLRATRLVARSCLYRSAPVDAQGPDYVNAVAAVDTGLTAPELLAALLRIEQRAGRLRPYRNAPRTLDLDLLLYGSARIDSATLTVPHPRLRERAFVLLPLAELAPNLVAARDLEAVRSQRLDKLAP</sequence>
<dbReference type="PANTHER" id="PTHR43071:SF1">
    <property type="entry name" value="2-AMINO-4-HYDROXY-6-HYDROXYMETHYLDIHYDROPTERIDINE PYROPHOSPHOKINASE"/>
    <property type="match status" value="1"/>
</dbReference>
<feature type="domain" description="7,8-dihydro-6-hydroxymethylpterin-pyrophosphokinase" evidence="14">
    <location>
        <begin position="120"/>
        <end position="131"/>
    </location>
</feature>
<keyword evidence="7" id="KW-0418">Kinase</keyword>
<evidence type="ECO:0000256" key="3">
    <source>
        <dbReference type="ARBA" id="ARBA00013253"/>
    </source>
</evidence>
<evidence type="ECO:0000256" key="5">
    <source>
        <dbReference type="ARBA" id="ARBA00022679"/>
    </source>
</evidence>
<comment type="similarity">
    <text evidence="2">Belongs to the HPPK family.</text>
</comment>
<comment type="caution">
    <text evidence="15">The sequence shown here is derived from an EMBL/GenBank/DDBJ whole genome shotgun (WGS) entry which is preliminary data.</text>
</comment>
<accession>A0ABR9SAZ9</accession>
<evidence type="ECO:0000256" key="13">
    <source>
        <dbReference type="SAM" id="MobiDB-lite"/>
    </source>
</evidence>
<feature type="compositionally biased region" description="Pro residues" evidence="13">
    <location>
        <begin position="1"/>
        <end position="10"/>
    </location>
</feature>
<evidence type="ECO:0000256" key="12">
    <source>
        <dbReference type="ARBA" id="ARBA00033413"/>
    </source>
</evidence>
<evidence type="ECO:0000256" key="6">
    <source>
        <dbReference type="ARBA" id="ARBA00022741"/>
    </source>
</evidence>
<evidence type="ECO:0000313" key="16">
    <source>
        <dbReference type="Proteomes" id="UP000715965"/>
    </source>
</evidence>
<dbReference type="PROSITE" id="PS00794">
    <property type="entry name" value="HPPK"/>
    <property type="match status" value="1"/>
</dbReference>
<dbReference type="NCBIfam" id="TIGR01498">
    <property type="entry name" value="folK"/>
    <property type="match status" value="1"/>
</dbReference>
<protein>
    <recommendedName>
        <fullName evidence="4">2-amino-4-hydroxy-6-hydroxymethyldihydropteridine pyrophosphokinase</fullName>
        <ecNumber evidence="3">2.7.6.3</ecNumber>
    </recommendedName>
    <alternativeName>
        <fullName evidence="11">6-hydroxymethyl-7,8-dihydropterin pyrophosphokinase</fullName>
    </alternativeName>
    <alternativeName>
        <fullName evidence="12">7,8-dihydro-6-hydroxymethylpterin-pyrophosphokinase</fullName>
    </alternativeName>
</protein>
<dbReference type="InterPro" id="IPR035907">
    <property type="entry name" value="Hppk_sf"/>
</dbReference>
<evidence type="ECO:0000313" key="15">
    <source>
        <dbReference type="EMBL" id="MBE7939019.1"/>
    </source>
</evidence>
<evidence type="ECO:0000256" key="9">
    <source>
        <dbReference type="ARBA" id="ARBA00022909"/>
    </source>
</evidence>
<evidence type="ECO:0000256" key="8">
    <source>
        <dbReference type="ARBA" id="ARBA00022840"/>
    </source>
</evidence>
<dbReference type="CDD" id="cd00483">
    <property type="entry name" value="HPPK"/>
    <property type="match status" value="1"/>
</dbReference>
<dbReference type="EMBL" id="JADDOJ010000001">
    <property type="protein sequence ID" value="MBE7939019.1"/>
    <property type="molecule type" value="Genomic_DNA"/>
</dbReference>
<evidence type="ECO:0000256" key="2">
    <source>
        <dbReference type="ARBA" id="ARBA00005810"/>
    </source>
</evidence>
<dbReference type="Proteomes" id="UP000715965">
    <property type="component" value="Unassembled WGS sequence"/>
</dbReference>
<comment type="function">
    <text evidence="10">Catalyzes the transfer of pyrophosphate from adenosine triphosphate (ATP) to 6-hydroxymethyl-7,8-dihydropterin, an enzymatic step in folate biosynthesis pathway.</text>
</comment>
<proteinExistence type="inferred from homology"/>
<dbReference type="InterPro" id="IPR000550">
    <property type="entry name" value="Hppk"/>
</dbReference>
<keyword evidence="5 15" id="KW-0808">Transferase</keyword>
<dbReference type="GO" id="GO:0003848">
    <property type="term" value="F:2-amino-4-hydroxy-6-hydroxymethyldihydropteridine diphosphokinase activity"/>
    <property type="evidence" value="ECO:0007669"/>
    <property type="project" value="UniProtKB-EC"/>
</dbReference>
<keyword evidence="9" id="KW-0289">Folate biosynthesis</keyword>
<organism evidence="15 16">
    <name type="scientific">Ramlibacter aquaticus</name>
    <dbReference type="NCBI Taxonomy" id="2780094"/>
    <lineage>
        <taxon>Bacteria</taxon>
        <taxon>Pseudomonadati</taxon>
        <taxon>Pseudomonadota</taxon>
        <taxon>Betaproteobacteria</taxon>
        <taxon>Burkholderiales</taxon>
        <taxon>Comamonadaceae</taxon>
        <taxon>Ramlibacter</taxon>
    </lineage>
</organism>
<dbReference type="SUPFAM" id="SSF55083">
    <property type="entry name" value="6-hydroxymethyl-7,8-dihydropterin pyrophosphokinase, HPPK"/>
    <property type="match status" value="1"/>
</dbReference>
<feature type="region of interest" description="Disordered" evidence="13">
    <location>
        <begin position="1"/>
        <end position="31"/>
    </location>
</feature>
<keyword evidence="16" id="KW-1185">Reference proteome</keyword>
<evidence type="ECO:0000256" key="4">
    <source>
        <dbReference type="ARBA" id="ARBA00016218"/>
    </source>
</evidence>
<gene>
    <name evidence="15" type="primary">folK</name>
    <name evidence="15" type="ORF">IM725_00355</name>
</gene>
<keyword evidence="6" id="KW-0547">Nucleotide-binding</keyword>
<evidence type="ECO:0000256" key="11">
    <source>
        <dbReference type="ARBA" id="ARBA00029766"/>
    </source>
</evidence>
<name>A0ABR9SAZ9_9BURK</name>
<evidence type="ECO:0000256" key="10">
    <source>
        <dbReference type="ARBA" id="ARBA00029409"/>
    </source>
</evidence>
<comment type="pathway">
    <text evidence="1">Cofactor biosynthesis; tetrahydrofolate biosynthesis; 2-amino-4-hydroxy-6-hydroxymethyl-7,8-dihydropteridine diphosphate from 7,8-dihydroneopterin triphosphate: step 4/4.</text>
</comment>
<keyword evidence="8" id="KW-0067">ATP-binding</keyword>
<reference evidence="15 16" key="1">
    <citation type="submission" date="2020-10" db="EMBL/GenBank/DDBJ databases">
        <title>Draft genome of Ramlibacter aquaticus LMG 30558.</title>
        <authorList>
            <person name="Props R."/>
        </authorList>
    </citation>
    <scope>NUCLEOTIDE SEQUENCE [LARGE SCALE GENOMIC DNA]</scope>
    <source>
        <strain evidence="15 16">LMG 30558</strain>
    </source>
</reference>
<dbReference type="Pfam" id="PF01288">
    <property type="entry name" value="HPPK"/>
    <property type="match status" value="1"/>
</dbReference>
<dbReference type="EC" id="2.7.6.3" evidence="3"/>
<evidence type="ECO:0000256" key="1">
    <source>
        <dbReference type="ARBA" id="ARBA00005051"/>
    </source>
</evidence>
<dbReference type="PANTHER" id="PTHR43071">
    <property type="entry name" value="2-AMINO-4-HYDROXY-6-HYDROXYMETHYLDIHYDROPTERIDINE PYROPHOSPHOKINASE"/>
    <property type="match status" value="1"/>
</dbReference>
<evidence type="ECO:0000256" key="7">
    <source>
        <dbReference type="ARBA" id="ARBA00022777"/>
    </source>
</evidence>
<dbReference type="Gene3D" id="3.30.70.560">
    <property type="entry name" value="7,8-Dihydro-6-hydroxymethylpterin-pyrophosphokinase HPPK"/>
    <property type="match status" value="1"/>
</dbReference>
<evidence type="ECO:0000259" key="14">
    <source>
        <dbReference type="PROSITE" id="PS00794"/>
    </source>
</evidence>